<dbReference type="SUPFAM" id="SSF47802">
    <property type="entry name" value="DNA polymerase beta, N-terminal domain-like"/>
    <property type="match status" value="1"/>
</dbReference>
<proteinExistence type="predicted"/>
<dbReference type="InterPro" id="IPR022311">
    <property type="entry name" value="PolX-like"/>
</dbReference>
<dbReference type="InterPro" id="IPR037160">
    <property type="entry name" value="DNA_Pol_thumb_sf"/>
</dbReference>
<dbReference type="Gene3D" id="1.10.150.110">
    <property type="entry name" value="DNA polymerase beta, N-terminal domain-like"/>
    <property type="match status" value="1"/>
</dbReference>
<feature type="domain" description="Helix-hairpin-helix DNA-binding motif class 1" evidence="22">
    <location>
        <begin position="51"/>
        <end position="70"/>
    </location>
</feature>
<dbReference type="InterPro" id="IPR016195">
    <property type="entry name" value="Pol/histidinol_Pase-like"/>
</dbReference>
<organism evidence="25 26">
    <name type="scientific">Verrucomicrobia subdivision 6 bacterium BACL9 MAG-120507-bin52</name>
    <dbReference type="NCBI Taxonomy" id="1655590"/>
    <lineage>
        <taxon>Bacteria</taxon>
        <taxon>Pseudomonadati</taxon>
        <taxon>Verrucomicrobiota</taxon>
        <taxon>Verrucomicrobiia</taxon>
        <taxon>Verrucomicrobiales</taxon>
        <taxon>Verrucomicrobia subdivision 6</taxon>
    </lineage>
</organism>
<dbReference type="InterPro" id="IPR047967">
    <property type="entry name" value="PolX_PHP"/>
</dbReference>
<dbReference type="Pfam" id="PF14791">
    <property type="entry name" value="DNA_pol_B_thumb"/>
    <property type="match status" value="1"/>
</dbReference>
<dbReference type="SMART" id="SM00483">
    <property type="entry name" value="POLXc"/>
    <property type="match status" value="1"/>
</dbReference>
<evidence type="ECO:0000313" key="26">
    <source>
        <dbReference type="Proteomes" id="UP000051269"/>
    </source>
</evidence>
<dbReference type="GO" id="GO:0140078">
    <property type="term" value="F:class I DNA-(apurinic or apyrimidinic site) endonuclease activity"/>
    <property type="evidence" value="ECO:0007669"/>
    <property type="project" value="UniProtKB-EC"/>
</dbReference>
<evidence type="ECO:0000256" key="8">
    <source>
        <dbReference type="ARBA" id="ARBA00022679"/>
    </source>
</evidence>
<dbReference type="Gene3D" id="3.30.460.10">
    <property type="entry name" value="Beta Polymerase, domain 2"/>
    <property type="match status" value="1"/>
</dbReference>
<dbReference type="Gene3D" id="3.20.20.140">
    <property type="entry name" value="Metal-dependent hydrolases"/>
    <property type="match status" value="1"/>
</dbReference>
<evidence type="ECO:0000256" key="3">
    <source>
        <dbReference type="ARBA" id="ARBA00012417"/>
    </source>
</evidence>
<evidence type="ECO:0000256" key="20">
    <source>
        <dbReference type="ARBA" id="ARBA00045548"/>
    </source>
</evidence>
<gene>
    <name evidence="25" type="ORF">ABR82_09195</name>
</gene>
<evidence type="ECO:0000256" key="10">
    <source>
        <dbReference type="ARBA" id="ARBA00022705"/>
    </source>
</evidence>
<evidence type="ECO:0000256" key="6">
    <source>
        <dbReference type="ARBA" id="ARBA00022481"/>
    </source>
</evidence>
<dbReference type="GO" id="GO:0003887">
    <property type="term" value="F:DNA-directed DNA polymerase activity"/>
    <property type="evidence" value="ECO:0007669"/>
    <property type="project" value="UniProtKB-KW"/>
</dbReference>
<evidence type="ECO:0000256" key="15">
    <source>
        <dbReference type="ARBA" id="ARBA00023204"/>
    </source>
</evidence>
<comment type="catalytic activity">
    <reaction evidence="19">
        <text>a 5'-end 2'-deoxyribose-2'-deoxyribonucleotide-DNA = (2E,4S)-4-hydroxypenten-2-al-5-phosphate + a 5'-end 5'-phospho-2'-deoxyribonucleoside-DNA + H(+)</text>
        <dbReference type="Rhea" id="RHEA:76255"/>
        <dbReference type="Rhea" id="RHEA-COMP:13180"/>
        <dbReference type="Rhea" id="RHEA-COMP:18657"/>
        <dbReference type="ChEBI" id="CHEBI:15378"/>
        <dbReference type="ChEBI" id="CHEBI:136412"/>
        <dbReference type="ChEBI" id="CHEBI:195194"/>
        <dbReference type="ChEBI" id="CHEBI:195195"/>
    </reaction>
</comment>
<evidence type="ECO:0000259" key="23">
    <source>
        <dbReference type="SMART" id="SM00481"/>
    </source>
</evidence>
<dbReference type="InterPro" id="IPR027421">
    <property type="entry name" value="DNA_pol_lamdba_lyase_dom_sf"/>
</dbReference>
<dbReference type="InterPro" id="IPR029398">
    <property type="entry name" value="PolB_thumb"/>
</dbReference>
<evidence type="ECO:0000256" key="14">
    <source>
        <dbReference type="ARBA" id="ARBA00023053"/>
    </source>
</evidence>
<dbReference type="InterPro" id="IPR010996">
    <property type="entry name" value="HHH_MUS81"/>
</dbReference>
<keyword evidence="7" id="KW-0237">DNA synthesis</keyword>
<dbReference type="EC" id="4.2.99.18" evidence="4"/>
<accession>A0A0R2RP83</accession>
<keyword evidence="10" id="KW-0235">DNA replication</keyword>
<reference evidence="25 26" key="1">
    <citation type="submission" date="2015-10" db="EMBL/GenBank/DDBJ databases">
        <title>Metagenome-Assembled Genomes uncover a global brackish microbiome.</title>
        <authorList>
            <person name="Hugerth L.W."/>
            <person name="Larsson J."/>
            <person name="Alneberg J."/>
            <person name="Lindh M.V."/>
            <person name="Legrand C."/>
            <person name="Pinhassi J."/>
            <person name="Andersson A.F."/>
        </authorList>
    </citation>
    <scope>NUCLEOTIDE SEQUENCE [LARGE SCALE GENOMIC DNA]</scope>
    <source>
        <strain evidence="25">BACL18 MAG-120507-bin52</strain>
    </source>
</reference>
<evidence type="ECO:0000256" key="16">
    <source>
        <dbReference type="ARBA" id="ARBA00035717"/>
    </source>
</evidence>
<dbReference type="NCBIfam" id="NF006375">
    <property type="entry name" value="PRK08609.1"/>
    <property type="match status" value="1"/>
</dbReference>
<keyword evidence="6" id="KW-0488">Methylation</keyword>
<evidence type="ECO:0000256" key="17">
    <source>
        <dbReference type="ARBA" id="ARBA00035726"/>
    </source>
</evidence>
<feature type="domain" description="Polymerase/histidinol phosphatase N-terminal" evidence="23">
    <location>
        <begin position="339"/>
        <end position="418"/>
    </location>
</feature>
<dbReference type="InterPro" id="IPR043519">
    <property type="entry name" value="NT_sf"/>
</dbReference>
<dbReference type="GO" id="GO:0006281">
    <property type="term" value="P:DNA repair"/>
    <property type="evidence" value="ECO:0007669"/>
    <property type="project" value="UniProtKB-KW"/>
</dbReference>
<dbReference type="InterPro" id="IPR004013">
    <property type="entry name" value="PHP_dom"/>
</dbReference>
<keyword evidence="8" id="KW-0808">Transferase</keyword>
<dbReference type="InterPro" id="IPR003583">
    <property type="entry name" value="Hlx-hairpin-Hlx_DNA-bd_motif"/>
</dbReference>
<dbReference type="InterPro" id="IPR002054">
    <property type="entry name" value="DNA-dir_DNA_pol_X"/>
</dbReference>
<dbReference type="Gene3D" id="3.30.210.10">
    <property type="entry name" value="DNA polymerase, thumb domain"/>
    <property type="match status" value="1"/>
</dbReference>
<dbReference type="Pfam" id="PF14716">
    <property type="entry name" value="HHH_8"/>
    <property type="match status" value="1"/>
</dbReference>
<keyword evidence="13" id="KW-0239">DNA-directed DNA polymerase</keyword>
<comment type="function">
    <text evidence="20">Repair polymerase that plays a key role in base-excision repair. During this process, the damaged base is excised by specific DNA glycosylases, the DNA backbone is nicked at the abasic site by an apurinic/apyrimidic (AP) endonuclease, and POLB removes 5'-deoxyribose-phosphate from the preincised AP site acting as a 5'-deoxyribose-phosphate lyase (5'-dRP lyase); through its DNA polymerase activity, it adds one nucleotide to the 3' end of the arising single-nucleotide gap. Conducts 'gap-filling' DNA synthesis in a stepwise distributive fashion rather than in a processive fashion as for other DNA polymerases. It is also able to cleave sugar-phosphate bonds 3' to an intact AP site, acting as an AP lyase.</text>
</comment>
<dbReference type="PANTHER" id="PTHR36928">
    <property type="entry name" value="PHOSPHATASE YCDX-RELATED"/>
    <property type="match status" value="1"/>
</dbReference>
<evidence type="ECO:0000256" key="9">
    <source>
        <dbReference type="ARBA" id="ARBA00022695"/>
    </source>
</evidence>
<dbReference type="EMBL" id="LIBO01000018">
    <property type="protein sequence ID" value="KRO62962.1"/>
    <property type="molecule type" value="Genomic_DNA"/>
</dbReference>
<dbReference type="PIRSF" id="PIRSF005047">
    <property type="entry name" value="UCP005047_YshC"/>
    <property type="match status" value="1"/>
</dbReference>
<dbReference type="InterPro" id="IPR002008">
    <property type="entry name" value="DNA_pol_X_beta-like"/>
</dbReference>
<dbReference type="EC" id="2.7.7.7" evidence="3"/>
<comment type="subcellular location">
    <subcellularLocation>
        <location evidence="2">Cytoplasm</location>
    </subcellularLocation>
</comment>
<comment type="catalytic activity">
    <reaction evidence="21">
        <text>DNA(n) + a 2'-deoxyribonucleoside 5'-triphosphate = DNA(n+1) + diphosphate</text>
        <dbReference type="Rhea" id="RHEA:22508"/>
        <dbReference type="Rhea" id="RHEA-COMP:17339"/>
        <dbReference type="Rhea" id="RHEA-COMP:17340"/>
        <dbReference type="ChEBI" id="CHEBI:33019"/>
        <dbReference type="ChEBI" id="CHEBI:61560"/>
        <dbReference type="ChEBI" id="CHEBI:173112"/>
        <dbReference type="EC" id="2.7.7.7"/>
    </reaction>
</comment>
<protein>
    <recommendedName>
        <fullName evidence="5">DNA polymerase beta</fullName>
        <ecNumber evidence="3">2.7.7.7</ecNumber>
        <ecNumber evidence="4">4.2.99.18</ecNumber>
    </recommendedName>
    <alternativeName>
        <fullName evidence="16">5'-deoxyribose-phosphate lyase</fullName>
    </alternativeName>
    <alternativeName>
        <fullName evidence="17">AP lyase</fullName>
    </alternativeName>
</protein>
<feature type="domain" description="Helix-hairpin-helix DNA-binding motif class 1" evidence="22">
    <location>
        <begin position="126"/>
        <end position="145"/>
    </location>
</feature>
<keyword evidence="14" id="KW-0915">Sodium</keyword>
<dbReference type="PANTHER" id="PTHR36928:SF1">
    <property type="entry name" value="PHOSPHATASE YCDX-RELATED"/>
    <property type="match status" value="1"/>
</dbReference>
<keyword evidence="11" id="KW-0227">DNA damage</keyword>
<dbReference type="FunFam" id="3.20.20.140:FF:000047">
    <property type="entry name" value="PHP domain-containing protein"/>
    <property type="match status" value="1"/>
</dbReference>
<feature type="domain" description="DNA-directed DNA polymerase X" evidence="24">
    <location>
        <begin position="1"/>
        <end position="315"/>
    </location>
</feature>
<evidence type="ECO:0000256" key="21">
    <source>
        <dbReference type="ARBA" id="ARBA00049244"/>
    </source>
</evidence>
<dbReference type="SUPFAM" id="SSF81301">
    <property type="entry name" value="Nucleotidyltransferase"/>
    <property type="match status" value="1"/>
</dbReference>
<dbReference type="Proteomes" id="UP000051269">
    <property type="component" value="Unassembled WGS sequence"/>
</dbReference>
<evidence type="ECO:0000256" key="1">
    <source>
        <dbReference type="ARBA" id="ARBA00001946"/>
    </source>
</evidence>
<evidence type="ECO:0000256" key="7">
    <source>
        <dbReference type="ARBA" id="ARBA00022634"/>
    </source>
</evidence>
<dbReference type="GO" id="GO:0008270">
    <property type="term" value="F:zinc ion binding"/>
    <property type="evidence" value="ECO:0007669"/>
    <property type="project" value="TreeGrafter"/>
</dbReference>
<evidence type="ECO:0000256" key="12">
    <source>
        <dbReference type="ARBA" id="ARBA00022843"/>
    </source>
</evidence>
<evidence type="ECO:0000259" key="22">
    <source>
        <dbReference type="SMART" id="SM00278"/>
    </source>
</evidence>
<dbReference type="InterPro" id="IPR003141">
    <property type="entry name" value="Pol/His_phosphatase_N"/>
</dbReference>
<keyword evidence="12" id="KW-0832">Ubl conjugation</keyword>
<evidence type="ECO:0000256" key="2">
    <source>
        <dbReference type="ARBA" id="ARBA00004496"/>
    </source>
</evidence>
<evidence type="ECO:0000256" key="18">
    <source>
        <dbReference type="ARBA" id="ARBA00044632"/>
    </source>
</evidence>
<evidence type="ECO:0000313" key="25">
    <source>
        <dbReference type="EMBL" id="KRO62962.1"/>
    </source>
</evidence>
<dbReference type="SUPFAM" id="SSF89550">
    <property type="entry name" value="PHP domain-like"/>
    <property type="match status" value="1"/>
</dbReference>
<dbReference type="PRINTS" id="PR00870">
    <property type="entry name" value="DNAPOLXBETA"/>
</dbReference>
<keyword evidence="9" id="KW-0548">Nucleotidyltransferase</keyword>
<evidence type="ECO:0000256" key="19">
    <source>
        <dbReference type="ARBA" id="ARBA00044678"/>
    </source>
</evidence>
<dbReference type="Pfam" id="PF14520">
    <property type="entry name" value="HHH_5"/>
    <property type="match status" value="1"/>
</dbReference>
<dbReference type="CDD" id="cd07436">
    <property type="entry name" value="PHP_PolX"/>
    <property type="match status" value="1"/>
</dbReference>
<dbReference type="Pfam" id="PF02811">
    <property type="entry name" value="PHP"/>
    <property type="match status" value="1"/>
</dbReference>
<comment type="caution">
    <text evidence="25">The sequence shown here is derived from an EMBL/GenBank/DDBJ whole genome shotgun (WGS) entry which is preliminary data.</text>
</comment>
<dbReference type="GO" id="GO:0005829">
    <property type="term" value="C:cytosol"/>
    <property type="evidence" value="ECO:0007669"/>
    <property type="project" value="TreeGrafter"/>
</dbReference>
<keyword evidence="15" id="KW-0234">DNA repair</keyword>
<dbReference type="GO" id="GO:0003677">
    <property type="term" value="F:DNA binding"/>
    <property type="evidence" value="ECO:0007669"/>
    <property type="project" value="InterPro"/>
</dbReference>
<evidence type="ECO:0000256" key="13">
    <source>
        <dbReference type="ARBA" id="ARBA00022932"/>
    </source>
</evidence>
<feature type="domain" description="Helix-hairpin-helix DNA-binding motif class 1" evidence="22">
    <location>
        <begin position="91"/>
        <end position="110"/>
    </location>
</feature>
<dbReference type="Gene3D" id="1.10.150.20">
    <property type="entry name" value="5' to 3' exonuclease, C-terminal subdomain"/>
    <property type="match status" value="1"/>
</dbReference>
<dbReference type="SMART" id="SM00481">
    <property type="entry name" value="POLIIIAc"/>
    <property type="match status" value="1"/>
</dbReference>
<dbReference type="InterPro" id="IPR050243">
    <property type="entry name" value="PHP_phosphatase"/>
</dbReference>
<evidence type="ECO:0000256" key="5">
    <source>
        <dbReference type="ARBA" id="ARBA00020020"/>
    </source>
</evidence>
<dbReference type="CDD" id="cd00141">
    <property type="entry name" value="NT_POLXc"/>
    <property type="match status" value="1"/>
</dbReference>
<evidence type="ECO:0000256" key="4">
    <source>
        <dbReference type="ARBA" id="ARBA00012720"/>
    </source>
</evidence>
<comment type="catalytic activity">
    <reaction evidence="18">
        <text>2'-deoxyribonucleotide-(2'-deoxyribose 5'-phosphate)-2'-deoxyribonucleotide-DNA = a 3'-end 2'-deoxyribonucleotide-(2,3-dehydro-2,3-deoxyribose 5'-phosphate)-DNA + a 5'-end 5'-phospho-2'-deoxyribonucleoside-DNA + H(+)</text>
        <dbReference type="Rhea" id="RHEA:66592"/>
        <dbReference type="Rhea" id="RHEA-COMP:13180"/>
        <dbReference type="Rhea" id="RHEA-COMP:16897"/>
        <dbReference type="Rhea" id="RHEA-COMP:17067"/>
        <dbReference type="ChEBI" id="CHEBI:15378"/>
        <dbReference type="ChEBI" id="CHEBI:136412"/>
        <dbReference type="ChEBI" id="CHEBI:157695"/>
        <dbReference type="ChEBI" id="CHEBI:167181"/>
        <dbReference type="EC" id="4.2.99.18"/>
    </reaction>
</comment>
<evidence type="ECO:0000256" key="11">
    <source>
        <dbReference type="ARBA" id="ARBA00022763"/>
    </source>
</evidence>
<sequence length="569" mass="62650">MTKDQVAASLKEIGTILELNGENPFKCRAYLNAARTLETSPTDLAELVRTNRLGELPGIGDALREKITTLVTTGKLPYLDELRTSIPSGLLPLLDLPGLGPKKLRALREKLKIESLEALTQACQDGRLASLDGFGEKTATNLLDSIQRRATYRKLHRLGTALPAAQSLLTHLRACPAVHQAEIAGSLRRGKEIVKDLDLIASSNKPKEVMKVFVSAPNVEKVVAHGETKSSVILTGGIPCDLRVVPPEAWPTALAHFTGSKEHNIALRQRAIDQGLHLSEWGLLKGKSKTPLKLKDEKDLHQALGLSFIPPELREDSGEVAAAEKNELPDLLTRDQIRGCLHNHTLASDGQDTLATMAQAAAELGLDWLGIADHSKSSFQANGLDAQRLEKQIEEIGVLNSKKPKCTLLSGTECDILKGGKLDFPDSLLQELDYVVASVHSGFTSDEKEMTDRIIRAIENEHVTCLGHPTGRLLLEREAYPLNIPKILEAAAANGTWIELNANPWRLDLDWRWWHKARDLGVLCCINPDAHKTSHLRFLDFGVTLARKGWLRPHDVINTRTLAQLRKLL</sequence>
<evidence type="ECO:0000259" key="24">
    <source>
        <dbReference type="SMART" id="SM00483"/>
    </source>
</evidence>
<dbReference type="GO" id="GO:0042578">
    <property type="term" value="F:phosphoric ester hydrolase activity"/>
    <property type="evidence" value="ECO:0007669"/>
    <property type="project" value="TreeGrafter"/>
</dbReference>
<dbReference type="AlphaFoldDB" id="A0A0R2RP83"/>
<name>A0A0R2RP83_9BACT</name>
<comment type="cofactor">
    <cofactor evidence="1">
        <name>Mg(2+)</name>
        <dbReference type="ChEBI" id="CHEBI:18420"/>
    </cofactor>
</comment>
<dbReference type="SUPFAM" id="SSF158702">
    <property type="entry name" value="Sec63 N-terminal domain-like"/>
    <property type="match status" value="1"/>
</dbReference>
<dbReference type="SMART" id="SM00278">
    <property type="entry name" value="HhH1"/>
    <property type="match status" value="3"/>
</dbReference>